<keyword evidence="1" id="KW-0732">Signal</keyword>
<dbReference type="AlphaFoldDB" id="A0A5N7MH39"/>
<dbReference type="Proteomes" id="UP000403266">
    <property type="component" value="Unassembled WGS sequence"/>
</dbReference>
<evidence type="ECO:0000313" key="3">
    <source>
        <dbReference type="Proteomes" id="UP000403266"/>
    </source>
</evidence>
<protein>
    <submittedName>
        <fullName evidence="2">Tat pathway signal protein</fullName>
    </submittedName>
</protein>
<comment type="caution">
    <text evidence="2">The sequence shown here is derived from an EMBL/GenBank/DDBJ whole genome shotgun (WGS) entry which is preliminary data.</text>
</comment>
<evidence type="ECO:0000313" key="2">
    <source>
        <dbReference type="EMBL" id="MPR26382.1"/>
    </source>
</evidence>
<sequence>MGMSNWNEPGFAAGSVFACLTLLLPFSGTALAQDRESPSSPLRIELNKIEAFGESCRTYFLIDNQKGENWKSLKLDLFALDTDGVAAKRLAVEVGPVPRRKTLIKLFDFPGLNCSRFGRVLLNDVLTCEGATSSREDCLSVIETASKIDTVSFVK</sequence>
<dbReference type="OrthoDB" id="7707524at2"/>
<feature type="chain" id="PRO_5030135408" evidence="1">
    <location>
        <begin position="33"/>
        <end position="155"/>
    </location>
</feature>
<organism evidence="2 3">
    <name type="scientific">Microvirga tunisiensis</name>
    <dbReference type="NCBI Taxonomy" id="2108360"/>
    <lineage>
        <taxon>Bacteria</taxon>
        <taxon>Pseudomonadati</taxon>
        <taxon>Pseudomonadota</taxon>
        <taxon>Alphaproteobacteria</taxon>
        <taxon>Hyphomicrobiales</taxon>
        <taxon>Methylobacteriaceae</taxon>
        <taxon>Microvirga</taxon>
    </lineage>
</organism>
<proteinExistence type="predicted"/>
<accession>A0A5N7MH39</accession>
<name>A0A5N7MH39_9HYPH</name>
<keyword evidence="3" id="KW-1185">Reference proteome</keyword>
<gene>
    <name evidence="2" type="ORF">FS320_14395</name>
</gene>
<reference evidence="2 3" key="1">
    <citation type="journal article" date="2019" name="Syst. Appl. Microbiol.">
        <title>Microvirga tunisiensis sp. nov., a root nodule symbiotic bacterium isolated from Lupinus micranthus and L. luteus grown in Northern Tunisia.</title>
        <authorList>
            <person name="Msaddak A."/>
            <person name="Rejili M."/>
            <person name="Duran D."/>
            <person name="Mars M."/>
            <person name="Palacios J.M."/>
            <person name="Ruiz-Argueso T."/>
            <person name="Rey L."/>
            <person name="Imperial J."/>
        </authorList>
    </citation>
    <scope>NUCLEOTIDE SEQUENCE [LARGE SCALE GENOMIC DNA]</scope>
    <source>
        <strain evidence="2 3">Lmie10</strain>
    </source>
</reference>
<evidence type="ECO:0000256" key="1">
    <source>
        <dbReference type="SAM" id="SignalP"/>
    </source>
</evidence>
<dbReference type="EMBL" id="VOSK01000048">
    <property type="protein sequence ID" value="MPR26382.1"/>
    <property type="molecule type" value="Genomic_DNA"/>
</dbReference>
<feature type="signal peptide" evidence="1">
    <location>
        <begin position="1"/>
        <end position="32"/>
    </location>
</feature>